<gene>
    <name evidence="7" type="ORF">AMK59_5801</name>
</gene>
<evidence type="ECO:0000256" key="3">
    <source>
        <dbReference type="ARBA" id="ARBA00022552"/>
    </source>
</evidence>
<dbReference type="PIRSF" id="PIRSF023803">
    <property type="entry name" value="Ribonuclease_P_prd"/>
    <property type="match status" value="1"/>
</dbReference>
<evidence type="ECO:0000313" key="7">
    <source>
        <dbReference type="EMBL" id="KRT82013.1"/>
    </source>
</evidence>
<dbReference type="EMBL" id="LJIG01015967">
    <property type="protein sequence ID" value="KRT82013.1"/>
    <property type="molecule type" value="Genomic_DNA"/>
</dbReference>
<evidence type="ECO:0000256" key="4">
    <source>
        <dbReference type="ARBA" id="ARBA00022694"/>
    </source>
</evidence>
<name>A0A0T6B4J8_9SCAR</name>
<comment type="similarity">
    <text evidence="2">Belongs to the eukaryotic/archaeal RNase P protein component 2 family.</text>
</comment>
<dbReference type="Pfam" id="PF01900">
    <property type="entry name" value="RNase_P_Rpp14"/>
    <property type="match status" value="1"/>
</dbReference>
<dbReference type="InterPro" id="IPR002759">
    <property type="entry name" value="Pop5/Rpp14/Rnp2-like"/>
</dbReference>
<proteinExistence type="inferred from homology"/>
<dbReference type="AlphaFoldDB" id="A0A0T6B4J8"/>
<keyword evidence="8" id="KW-1185">Reference proteome</keyword>
<evidence type="ECO:0000256" key="6">
    <source>
        <dbReference type="ARBA" id="ARBA00044198"/>
    </source>
</evidence>
<organism evidence="7 8">
    <name type="scientific">Oryctes borbonicus</name>
    <dbReference type="NCBI Taxonomy" id="1629725"/>
    <lineage>
        <taxon>Eukaryota</taxon>
        <taxon>Metazoa</taxon>
        <taxon>Ecdysozoa</taxon>
        <taxon>Arthropoda</taxon>
        <taxon>Hexapoda</taxon>
        <taxon>Insecta</taxon>
        <taxon>Pterygota</taxon>
        <taxon>Neoptera</taxon>
        <taxon>Endopterygota</taxon>
        <taxon>Coleoptera</taxon>
        <taxon>Polyphaga</taxon>
        <taxon>Scarabaeiformia</taxon>
        <taxon>Scarabaeidae</taxon>
        <taxon>Dynastinae</taxon>
        <taxon>Oryctes</taxon>
    </lineage>
</organism>
<accession>A0A0T6B4J8</accession>
<sequence>MVRHKNRYIVTSISDIDKEENTPLTLKPASLHVAINDKVQQLYGDFGVAAIRAGFTAKYCNEQTRIAVIRVRHGPHRFVTSSLPCIKTIEKKRVILNILYVGATIKQCFKFLLVYQQRKFDQFCSKLKTD</sequence>
<dbReference type="OrthoDB" id="277888at2759"/>
<evidence type="ECO:0000256" key="1">
    <source>
        <dbReference type="ARBA" id="ARBA00004123"/>
    </source>
</evidence>
<comment type="subcellular location">
    <subcellularLocation>
        <location evidence="1">Nucleus</location>
    </subcellularLocation>
</comment>
<keyword evidence="3" id="KW-0698">rRNA processing</keyword>
<dbReference type="SUPFAM" id="SSF160350">
    <property type="entry name" value="Rnp2-like"/>
    <property type="match status" value="1"/>
</dbReference>
<dbReference type="GO" id="GO:0033204">
    <property type="term" value="F:ribonuclease P RNA binding"/>
    <property type="evidence" value="ECO:0007669"/>
    <property type="project" value="InterPro"/>
</dbReference>
<evidence type="ECO:0000256" key="2">
    <source>
        <dbReference type="ARBA" id="ARBA00010800"/>
    </source>
</evidence>
<evidence type="ECO:0000256" key="5">
    <source>
        <dbReference type="ARBA" id="ARBA00023242"/>
    </source>
</evidence>
<protein>
    <recommendedName>
        <fullName evidence="6">Ribonuclease P/MRP protein subunit POP5</fullName>
    </recommendedName>
</protein>
<dbReference type="PANTHER" id="PTHR48414">
    <property type="entry name" value="POP5 HOMOLOG, RIBONUCLEASE P_MRP SUBUNIT"/>
    <property type="match status" value="1"/>
</dbReference>
<dbReference type="InterPro" id="IPR038085">
    <property type="entry name" value="Rnp2-like_sf"/>
</dbReference>
<dbReference type="GO" id="GO:0030677">
    <property type="term" value="C:ribonuclease P complex"/>
    <property type="evidence" value="ECO:0007669"/>
    <property type="project" value="InterPro"/>
</dbReference>
<evidence type="ECO:0000313" key="8">
    <source>
        <dbReference type="Proteomes" id="UP000051574"/>
    </source>
</evidence>
<comment type="caution">
    <text evidence="7">The sequence shown here is derived from an EMBL/GenBank/DDBJ whole genome shotgun (WGS) entry which is preliminary data.</text>
</comment>
<keyword evidence="5" id="KW-0539">Nucleus</keyword>
<dbReference type="GO" id="GO:0005634">
    <property type="term" value="C:nucleus"/>
    <property type="evidence" value="ECO:0007669"/>
    <property type="project" value="UniProtKB-SubCell"/>
</dbReference>
<dbReference type="InterPro" id="IPR016819">
    <property type="entry name" value="RNase_P/MRP_POP5"/>
</dbReference>
<dbReference type="GO" id="GO:0001682">
    <property type="term" value="P:tRNA 5'-leader removal"/>
    <property type="evidence" value="ECO:0007669"/>
    <property type="project" value="InterPro"/>
</dbReference>
<keyword evidence="4" id="KW-0819">tRNA processing</keyword>
<dbReference type="GO" id="GO:0006364">
    <property type="term" value="P:rRNA processing"/>
    <property type="evidence" value="ECO:0007669"/>
    <property type="project" value="UniProtKB-KW"/>
</dbReference>
<dbReference type="Gene3D" id="3.30.70.3250">
    <property type="entry name" value="Ribonuclease P, Pop5 subunit"/>
    <property type="match status" value="1"/>
</dbReference>
<dbReference type="PANTHER" id="PTHR48414:SF1">
    <property type="entry name" value="POP5 HOMOLOG, RIBONUCLEASE P_MRP SUBUNIT"/>
    <property type="match status" value="1"/>
</dbReference>
<dbReference type="Proteomes" id="UP000051574">
    <property type="component" value="Unassembled WGS sequence"/>
</dbReference>
<reference evidence="7 8" key="1">
    <citation type="submission" date="2015-09" db="EMBL/GenBank/DDBJ databases">
        <title>Draft genome of the scarab beetle Oryctes borbonicus.</title>
        <authorList>
            <person name="Meyer J.M."/>
            <person name="Markov G.V."/>
            <person name="Baskaran P."/>
            <person name="Herrmann M."/>
            <person name="Sommer R.J."/>
            <person name="Roedelsperger C."/>
        </authorList>
    </citation>
    <scope>NUCLEOTIDE SEQUENCE [LARGE SCALE GENOMIC DNA]</scope>
    <source>
        <strain evidence="7">OB123</strain>
        <tissue evidence="7">Whole animal</tissue>
    </source>
</reference>
<feature type="non-terminal residue" evidence="7">
    <location>
        <position position="130"/>
    </location>
</feature>